<dbReference type="RefSeq" id="XP_022940101.1">
    <property type="nucleotide sequence ID" value="XM_023084333.1"/>
</dbReference>
<evidence type="ECO:0000313" key="1">
    <source>
        <dbReference type="Proteomes" id="UP000504609"/>
    </source>
</evidence>
<organism evidence="1 2">
    <name type="scientific">Cucurbita moschata</name>
    <name type="common">Winter crookneck squash</name>
    <name type="synonym">Cucurbita pepo var. moschata</name>
    <dbReference type="NCBI Taxonomy" id="3662"/>
    <lineage>
        <taxon>Eukaryota</taxon>
        <taxon>Viridiplantae</taxon>
        <taxon>Streptophyta</taxon>
        <taxon>Embryophyta</taxon>
        <taxon>Tracheophyta</taxon>
        <taxon>Spermatophyta</taxon>
        <taxon>Magnoliopsida</taxon>
        <taxon>eudicotyledons</taxon>
        <taxon>Gunneridae</taxon>
        <taxon>Pentapetalae</taxon>
        <taxon>rosids</taxon>
        <taxon>fabids</taxon>
        <taxon>Cucurbitales</taxon>
        <taxon>Cucurbitaceae</taxon>
        <taxon>Cucurbiteae</taxon>
        <taxon>Cucurbita</taxon>
    </lineage>
</organism>
<dbReference type="Proteomes" id="UP000504609">
    <property type="component" value="Unplaced"/>
</dbReference>
<keyword evidence="1" id="KW-1185">Reference proteome</keyword>
<dbReference type="KEGG" id="cmos:111445823"/>
<reference evidence="2" key="1">
    <citation type="submission" date="2025-08" db="UniProtKB">
        <authorList>
            <consortium name="RefSeq"/>
        </authorList>
    </citation>
    <scope>IDENTIFICATION</scope>
    <source>
        <tissue evidence="2">Young leaves</tissue>
    </source>
</reference>
<dbReference type="AlphaFoldDB" id="A0A6J1FHI6"/>
<evidence type="ECO:0000313" key="2">
    <source>
        <dbReference type="RefSeq" id="XP_022940101.1"/>
    </source>
</evidence>
<accession>A0A6J1FHI6</accession>
<proteinExistence type="predicted"/>
<protein>
    <submittedName>
        <fullName evidence="2">Uncharacterized protein LOC111445823</fullName>
    </submittedName>
</protein>
<dbReference type="GeneID" id="111445823"/>
<gene>
    <name evidence="2" type="primary">LOC111445823</name>
</gene>
<name>A0A6J1FHI6_CUCMO</name>
<sequence>MSSLIRPIVLIHGQPNVFLEALASTMDDHLAFRNAFKHNIISASSCSSDFCVDIVTLIAASMTLDADLRCRTVVSCHWLACAAERPAWFMLVRPFLNTLVLKLKPNGFLSR</sequence>